<feature type="compositionally biased region" description="Polar residues" evidence="5">
    <location>
        <begin position="410"/>
        <end position="423"/>
    </location>
</feature>
<dbReference type="Ensembl" id="ENSTRUT00000074940.1">
    <property type="protein sequence ID" value="ENSTRUP00000061684.1"/>
    <property type="gene ID" value="ENSTRUG00000027864.1"/>
</dbReference>
<feature type="compositionally biased region" description="Basic and acidic residues" evidence="5">
    <location>
        <begin position="45"/>
        <end position="56"/>
    </location>
</feature>
<evidence type="ECO:0000256" key="5">
    <source>
        <dbReference type="SAM" id="MobiDB-lite"/>
    </source>
</evidence>
<accession>A0A674ML20</accession>
<dbReference type="InParanoid" id="A0A674ML20"/>
<feature type="compositionally biased region" description="Basic and acidic residues" evidence="5">
    <location>
        <begin position="794"/>
        <end position="806"/>
    </location>
</feature>
<feature type="compositionally biased region" description="Basic and acidic residues" evidence="5">
    <location>
        <begin position="580"/>
        <end position="606"/>
    </location>
</feature>
<keyword evidence="1 4" id="KW-0479">Metal-binding</keyword>
<feature type="compositionally biased region" description="Basic and acidic residues" evidence="5">
    <location>
        <begin position="106"/>
        <end position="116"/>
    </location>
</feature>
<dbReference type="PROSITE" id="PS50023">
    <property type="entry name" value="LIM_DOMAIN_2"/>
    <property type="match status" value="1"/>
</dbReference>
<proteinExistence type="predicted"/>
<dbReference type="SMART" id="SM00132">
    <property type="entry name" value="LIM"/>
    <property type="match status" value="1"/>
</dbReference>
<feature type="compositionally biased region" description="Polar residues" evidence="5">
    <location>
        <begin position="886"/>
        <end position="898"/>
    </location>
</feature>
<feature type="compositionally biased region" description="Low complexity" evidence="5">
    <location>
        <begin position="509"/>
        <end position="520"/>
    </location>
</feature>
<evidence type="ECO:0000313" key="8">
    <source>
        <dbReference type="Proteomes" id="UP000005226"/>
    </source>
</evidence>
<feature type="compositionally biased region" description="Polar residues" evidence="5">
    <location>
        <begin position="384"/>
        <end position="399"/>
    </location>
</feature>
<feature type="compositionally biased region" description="Polar residues" evidence="5">
    <location>
        <begin position="779"/>
        <end position="793"/>
    </location>
</feature>
<feature type="compositionally biased region" description="Basic and acidic residues" evidence="5">
    <location>
        <begin position="80"/>
        <end position="92"/>
    </location>
</feature>
<dbReference type="PANTHER" id="PTHR24206">
    <property type="entry name" value="OS06G0237300 PROTEIN"/>
    <property type="match status" value="1"/>
</dbReference>
<reference evidence="7" key="3">
    <citation type="submission" date="2025-09" db="UniProtKB">
        <authorList>
            <consortium name="Ensembl"/>
        </authorList>
    </citation>
    <scope>IDENTIFICATION</scope>
</reference>
<feature type="region of interest" description="Disordered" evidence="5">
    <location>
        <begin position="372"/>
        <end position="808"/>
    </location>
</feature>
<evidence type="ECO:0000259" key="6">
    <source>
        <dbReference type="PROSITE" id="PS50023"/>
    </source>
</evidence>
<feature type="region of interest" description="Disordered" evidence="5">
    <location>
        <begin position="23"/>
        <end position="116"/>
    </location>
</feature>
<evidence type="ECO:0000256" key="1">
    <source>
        <dbReference type="ARBA" id="ARBA00022723"/>
    </source>
</evidence>
<evidence type="ECO:0000256" key="3">
    <source>
        <dbReference type="ARBA" id="ARBA00023038"/>
    </source>
</evidence>
<feature type="domain" description="LIM zinc-binding" evidence="6">
    <location>
        <begin position="161"/>
        <end position="221"/>
    </location>
</feature>
<organism evidence="7 8">
    <name type="scientific">Takifugu rubripes</name>
    <name type="common">Japanese pufferfish</name>
    <name type="synonym">Fugu rubripes</name>
    <dbReference type="NCBI Taxonomy" id="31033"/>
    <lineage>
        <taxon>Eukaryota</taxon>
        <taxon>Metazoa</taxon>
        <taxon>Chordata</taxon>
        <taxon>Craniata</taxon>
        <taxon>Vertebrata</taxon>
        <taxon>Euteleostomi</taxon>
        <taxon>Actinopterygii</taxon>
        <taxon>Neopterygii</taxon>
        <taxon>Teleostei</taxon>
        <taxon>Neoteleostei</taxon>
        <taxon>Acanthomorphata</taxon>
        <taxon>Eupercaria</taxon>
        <taxon>Tetraodontiformes</taxon>
        <taxon>Tetradontoidea</taxon>
        <taxon>Tetraodontidae</taxon>
        <taxon>Takifugu</taxon>
    </lineage>
</organism>
<evidence type="ECO:0000256" key="4">
    <source>
        <dbReference type="PROSITE-ProRule" id="PRU00125"/>
    </source>
</evidence>
<feature type="compositionally biased region" description="Polar residues" evidence="5">
    <location>
        <begin position="965"/>
        <end position="984"/>
    </location>
</feature>
<dbReference type="Gene3D" id="2.10.110.10">
    <property type="entry name" value="Cysteine Rich Protein"/>
    <property type="match status" value="1"/>
</dbReference>
<reference evidence="7" key="2">
    <citation type="submission" date="2025-08" db="UniProtKB">
        <authorList>
            <consortium name="Ensembl"/>
        </authorList>
    </citation>
    <scope>IDENTIFICATION</scope>
</reference>
<feature type="region of interest" description="Disordered" evidence="5">
    <location>
        <begin position="307"/>
        <end position="327"/>
    </location>
</feature>
<feature type="compositionally biased region" description="Polar residues" evidence="5">
    <location>
        <begin position="612"/>
        <end position="623"/>
    </location>
</feature>
<evidence type="ECO:0000256" key="2">
    <source>
        <dbReference type="ARBA" id="ARBA00022833"/>
    </source>
</evidence>
<feature type="compositionally biased region" description="Basic and acidic residues" evidence="5">
    <location>
        <begin position="700"/>
        <end position="732"/>
    </location>
</feature>
<evidence type="ECO:0000313" key="7">
    <source>
        <dbReference type="Ensembl" id="ENSTRUP00000061684.1"/>
    </source>
</evidence>
<protein>
    <submittedName>
        <fullName evidence="7">Xin actin-binding repeat-containing protein 1-like</fullName>
    </submittedName>
</protein>
<keyword evidence="8" id="KW-1185">Reference proteome</keyword>
<feature type="compositionally biased region" description="Polar residues" evidence="5">
    <location>
        <begin position="748"/>
        <end position="762"/>
    </location>
</feature>
<dbReference type="Proteomes" id="UP000005226">
    <property type="component" value="Chromosome 22"/>
</dbReference>
<feature type="region of interest" description="Disordered" evidence="5">
    <location>
        <begin position="957"/>
        <end position="1009"/>
    </location>
</feature>
<dbReference type="GeneTree" id="ENSGT00940000158377"/>
<dbReference type="InterPro" id="IPR001781">
    <property type="entry name" value="Znf_LIM"/>
</dbReference>
<dbReference type="Pfam" id="PF00412">
    <property type="entry name" value="LIM"/>
    <property type="match status" value="1"/>
</dbReference>
<feature type="compositionally biased region" description="Basic and acidic residues" evidence="5">
    <location>
        <begin position="651"/>
        <end position="665"/>
    </location>
</feature>
<sequence length="1346" mass="146783">MDSLPQKEHISTKALCALFESKASPQASLNRGPPLHSTAATAWKARGERPLQDRGGHNNPATQRLTQMDGGKVVNGSPDSNDKAGRYSHDYRYSSLVTKGDTPARQSRERISTSSSVRERSALYLSRAAAIDSPGSSAQPEVIGTPKTKPKVRKFQLPEREMCSACLTPVYPMEKMLANKLILHNNCFCCKTCKKKLSLHNYSSIYGEFYCTLHYKQLFKGKGNYDGFGNKLQKDQQHQKNRGIDEPDASSAMMTKCYLNMSDRSREPSFFIPKSSVREVGNTNSVDVQQKLKKNWPPEKNIRFESVQQQTRGKTRMSESLPGNNQFSIIPNEEIKYRVKTLSSSFTRGYQERPKMAQSDLRAEKILSKEMRRSDPAKTVLNPPMSSKENVVSSTIRTLQQKHEAPLPKTNYNPAPNRLNTDPNRGRKSVRFAQSLIGSQTEMSTQAGGKAEEQKSGSDQTDKKSSELKDVSDKSNSDPPSCESRKEQVSSGRKNEVYLEIHEYESKNNPDLNPNTNLNPKSSLESDIRLESSQPDGMATDKVIKTFETSTEKVVNKQELSEGTQVMPKDSVNPSDSENLAEHKNGEEPCDDKNKNKTENDQENSQKKMKAKTNSLKSSTNQAEKTKGKLGSWPTGKNPLSKLFTSGGTEKTNKNEPKEARKQDIKSGLLGRLFQSSSEKAEDTTKSTEKNDKQPAIVRNTDEAKDIREKEMEDDKSDFPPSEHRVDTEKHTQSAGPKTTENDKTKSEGTAAQPSDLIQDSTTETKDDTTAVEQDQKPGVQNHQTDPSRSPSQKSEEKITPPKPESDEVVAEILNDDILDAGGRLASDDRLSMQVETVEAGSSPQWLNPSGIGPSCLPSQELDELFNPPKPESDGLVAEIFKSGGTAAQPSDLFQDSTTETKDDTTAVEQDQKPGVQNHQTDPSRSPSQKSEEKITPPKPESDEVVAEILNDDILNAGGRLASGDRSSMQVETVEAGSSPQWLNPSGIGPSCQPSQELDELFNPPKPESDGLVAEIFNADILDANSSLASGDQSFTQTKTVEAVSSPQLLNPSGVDLSQPPSQESETINPPKPESDEVLAEDFHDDIFNFNSGLSSGDHLSTEIKPLEAGTSLQLLNPSGVEGLDLFSGEHPDHSHEEVSDLFGEGAPMTAANVFSSSLTLSGATSICDQLDSQQAAGEAILNMNGQLPVPDSSQIEPQTSGTNIETKPDDADMDIFASNDILFFQSPTVATAEGKRADTSTNSSSVFGDNIFGDGLDVFMSMPLNTGTENSMNQLLGAAASSMPAPLVQTDLFSGDIFASEEPLLHASQASDGNLFVDNFLTSDISGPAAPSDVTNNSWMDDLLG</sequence>
<dbReference type="SUPFAM" id="SSF57716">
    <property type="entry name" value="Glucocorticoid receptor-like (DNA-binding domain)"/>
    <property type="match status" value="2"/>
</dbReference>
<feature type="compositionally biased region" description="Polar residues" evidence="5">
    <location>
        <begin position="915"/>
        <end position="929"/>
    </location>
</feature>
<feature type="compositionally biased region" description="Basic and acidic residues" evidence="5">
    <location>
        <begin position="483"/>
        <end position="508"/>
    </location>
</feature>
<feature type="region of interest" description="Disordered" evidence="5">
    <location>
        <begin position="1039"/>
        <end position="1076"/>
    </location>
</feature>
<keyword evidence="2 4" id="KW-0862">Zinc</keyword>
<feature type="region of interest" description="Disordered" evidence="5">
    <location>
        <begin position="1190"/>
        <end position="1210"/>
    </location>
</feature>
<name>A0A674ML20_TAKRU</name>
<feature type="compositionally biased region" description="Polar residues" evidence="5">
    <location>
        <begin position="1192"/>
        <end position="1206"/>
    </location>
</feature>
<feature type="compositionally biased region" description="Basic and acidic residues" evidence="5">
    <location>
        <begin position="542"/>
        <end position="560"/>
    </location>
</feature>
<feature type="compositionally biased region" description="Basic and acidic residues" evidence="5">
    <location>
        <begin position="450"/>
        <end position="476"/>
    </location>
</feature>
<feature type="region of interest" description="Disordered" evidence="5">
    <location>
        <begin position="835"/>
        <end position="944"/>
    </location>
</feature>
<feature type="compositionally biased region" description="Basic and acidic residues" evidence="5">
    <location>
        <begin position="930"/>
        <end position="942"/>
    </location>
</feature>
<feature type="compositionally biased region" description="Polar residues" evidence="5">
    <location>
        <begin position="1039"/>
        <end position="1051"/>
    </location>
</feature>
<keyword evidence="3 4" id="KW-0440">LIM domain</keyword>
<gene>
    <name evidence="7" type="primary">xirp1</name>
</gene>
<dbReference type="OMA" id="GVQNHQT"/>
<feature type="compositionally biased region" description="Polar residues" evidence="5">
    <location>
        <begin position="436"/>
        <end position="447"/>
    </location>
</feature>
<feature type="compositionally biased region" description="Basic and acidic residues" evidence="5">
    <location>
        <begin position="679"/>
        <end position="693"/>
    </location>
</feature>
<feature type="compositionally biased region" description="Polar residues" evidence="5">
    <location>
        <begin position="1059"/>
        <end position="1068"/>
    </location>
</feature>
<reference evidence="7 8" key="1">
    <citation type="journal article" date="2011" name="Genome Biol. Evol.">
        <title>Integration of the genetic map and genome assembly of fugu facilitates insights into distinct features of genome evolution in teleosts and mammals.</title>
        <authorList>
            <person name="Kai W."/>
            <person name="Kikuchi K."/>
            <person name="Tohari S."/>
            <person name="Chew A.K."/>
            <person name="Tay A."/>
            <person name="Fujiwara A."/>
            <person name="Hosoya S."/>
            <person name="Suetake H."/>
            <person name="Naruse K."/>
            <person name="Brenner S."/>
            <person name="Suzuki Y."/>
            <person name="Venkatesh B."/>
        </authorList>
    </citation>
    <scope>NUCLEOTIDE SEQUENCE [LARGE SCALE GENOMIC DNA]</scope>
</reference>
<dbReference type="GO" id="GO:0046872">
    <property type="term" value="F:metal ion binding"/>
    <property type="evidence" value="ECO:0007669"/>
    <property type="project" value="UniProtKB-KW"/>
</dbReference>